<name>A0AAD5KKW6_9CRUS</name>
<feature type="chain" id="PRO_5042017476" description="Secreted protein" evidence="2">
    <location>
        <begin position="24"/>
        <end position="160"/>
    </location>
</feature>
<dbReference type="AlphaFoldDB" id="A0AAD5KKW6"/>
<keyword evidence="4" id="KW-1185">Reference proteome</keyword>
<evidence type="ECO:0000256" key="2">
    <source>
        <dbReference type="SAM" id="SignalP"/>
    </source>
</evidence>
<accession>A0AAD5KKW6</accession>
<organism evidence="3 4">
    <name type="scientific">Daphnia sinensis</name>
    <dbReference type="NCBI Taxonomy" id="1820382"/>
    <lineage>
        <taxon>Eukaryota</taxon>
        <taxon>Metazoa</taxon>
        <taxon>Ecdysozoa</taxon>
        <taxon>Arthropoda</taxon>
        <taxon>Crustacea</taxon>
        <taxon>Branchiopoda</taxon>
        <taxon>Diplostraca</taxon>
        <taxon>Cladocera</taxon>
        <taxon>Anomopoda</taxon>
        <taxon>Daphniidae</taxon>
        <taxon>Daphnia</taxon>
        <taxon>Daphnia similis group</taxon>
    </lineage>
</organism>
<evidence type="ECO:0000313" key="4">
    <source>
        <dbReference type="Proteomes" id="UP000820818"/>
    </source>
</evidence>
<gene>
    <name evidence="3" type="ORF">GHT06_020041</name>
</gene>
<feature type="region of interest" description="Disordered" evidence="1">
    <location>
        <begin position="118"/>
        <end position="160"/>
    </location>
</feature>
<protein>
    <recommendedName>
        <fullName evidence="5">Secreted protein</fullName>
    </recommendedName>
</protein>
<comment type="caution">
    <text evidence="3">The sequence shown here is derived from an EMBL/GenBank/DDBJ whole genome shotgun (WGS) entry which is preliminary data.</text>
</comment>
<evidence type="ECO:0000256" key="1">
    <source>
        <dbReference type="SAM" id="MobiDB-lite"/>
    </source>
</evidence>
<reference evidence="3 4" key="1">
    <citation type="submission" date="2022-05" db="EMBL/GenBank/DDBJ databases">
        <title>A multi-omics perspective on studying reproductive biology in Daphnia sinensis.</title>
        <authorList>
            <person name="Jia J."/>
        </authorList>
    </citation>
    <scope>NUCLEOTIDE SEQUENCE [LARGE SCALE GENOMIC DNA]</scope>
    <source>
        <strain evidence="3 4">WSL</strain>
    </source>
</reference>
<evidence type="ECO:0000313" key="3">
    <source>
        <dbReference type="EMBL" id="KAI9554764.1"/>
    </source>
</evidence>
<evidence type="ECO:0008006" key="5">
    <source>
        <dbReference type="Google" id="ProtNLM"/>
    </source>
</evidence>
<feature type="signal peptide" evidence="2">
    <location>
        <begin position="1"/>
        <end position="23"/>
    </location>
</feature>
<dbReference type="EMBL" id="WJBH02000008">
    <property type="protein sequence ID" value="KAI9554764.1"/>
    <property type="molecule type" value="Genomic_DNA"/>
</dbReference>
<proteinExistence type="predicted"/>
<keyword evidence="2" id="KW-0732">Signal</keyword>
<dbReference type="Proteomes" id="UP000820818">
    <property type="component" value="Linkage Group LG8"/>
</dbReference>
<feature type="compositionally biased region" description="Polar residues" evidence="1">
    <location>
        <begin position="118"/>
        <end position="133"/>
    </location>
</feature>
<sequence length="160" mass="17121">MTTLNEFAAILVAAIALLGTANGRVYQTSDSIVFEVDRPWYGAFFAKSFPPSRLNFMPIKSFLNGGDVPNWRIPFVEPAPSEVTPYSIGSHPQPGQNVSSWLPPSPVYGGARVVRASSKSGQPVKQESKQNQIACGAGPAKKGRVAASTESKANAWPFVV</sequence>